<name>G4T1C0_META2</name>
<protein>
    <submittedName>
        <fullName evidence="5">Solute binding protein-like protein</fullName>
    </submittedName>
</protein>
<evidence type="ECO:0000313" key="5">
    <source>
        <dbReference type="EMBL" id="CCE25669.1"/>
    </source>
</evidence>
<organism evidence="5 6">
    <name type="scientific">Methylotuvimicrobium alcaliphilum (strain DSM 19304 / NCIMB 14124 / VKM B-2133 / 20Z)</name>
    <name type="common">Methylomicrobium alcaliphilum</name>
    <dbReference type="NCBI Taxonomy" id="1091494"/>
    <lineage>
        <taxon>Bacteria</taxon>
        <taxon>Pseudomonadati</taxon>
        <taxon>Pseudomonadota</taxon>
        <taxon>Gammaproteobacteria</taxon>
        <taxon>Methylococcales</taxon>
        <taxon>Methylococcaceae</taxon>
        <taxon>Methylotuvimicrobium</taxon>
    </lineage>
</organism>
<dbReference type="Pfam" id="PF00496">
    <property type="entry name" value="SBP_bac_5"/>
    <property type="match status" value="1"/>
</dbReference>
<dbReference type="PATRIC" id="fig|271065.3.peg.4149"/>
<dbReference type="PANTHER" id="PTHR30290:SF9">
    <property type="entry name" value="OLIGOPEPTIDE-BINDING PROTEIN APPA"/>
    <property type="match status" value="1"/>
</dbReference>
<dbReference type="InterPro" id="IPR000914">
    <property type="entry name" value="SBP_5_dom"/>
</dbReference>
<dbReference type="AlphaFoldDB" id="G4T1C0"/>
<gene>
    <name evidence="5" type="ordered locus">MEALZ_4013</name>
</gene>
<dbReference type="InterPro" id="IPR039424">
    <property type="entry name" value="SBP_5"/>
</dbReference>
<dbReference type="SUPFAM" id="SSF53850">
    <property type="entry name" value="Periplasmic binding protein-like II"/>
    <property type="match status" value="1"/>
</dbReference>
<reference evidence="6" key="1">
    <citation type="journal article" date="2012" name="J. Bacteriol.">
        <title>Genome sequence of the haloalkaliphilic methanotrophic bacterium Methylomicrobium alcaliphilum 20Z.</title>
        <authorList>
            <person name="Vuilleumier S."/>
            <person name="Khmelenina V.N."/>
            <person name="Bringel F."/>
            <person name="Reshetnikov A.S."/>
            <person name="Lajus A."/>
            <person name="Mangenot S."/>
            <person name="Rouy Z."/>
            <person name="Op den Camp H.J."/>
            <person name="Jetten M.S."/>
            <person name="Dispirito A.A."/>
            <person name="Dunfield P."/>
            <person name="Klotz M.G."/>
            <person name="Semrau J.D."/>
            <person name="Stein L.Y."/>
            <person name="Barbe V."/>
            <person name="Medigue C."/>
            <person name="Trotsenko Y.A."/>
            <person name="Kalyuzhnaya M.G."/>
        </authorList>
    </citation>
    <scope>NUCLEOTIDE SEQUENCE [LARGE SCALE GENOMIC DNA]</scope>
    <source>
        <strain evidence="6">DSM 19304 / NCIMB 14124 / VKM B-2133 / 20Z</strain>
    </source>
</reference>
<evidence type="ECO:0000256" key="3">
    <source>
        <dbReference type="ARBA" id="ARBA00022729"/>
    </source>
</evidence>
<dbReference type="STRING" id="1091494.MEALZ_4013"/>
<keyword evidence="6" id="KW-1185">Reference proteome</keyword>
<dbReference type="HOGENOM" id="CLU_010991_1_0_6"/>
<evidence type="ECO:0000259" key="4">
    <source>
        <dbReference type="Pfam" id="PF00496"/>
    </source>
</evidence>
<dbReference type="EMBL" id="FO082060">
    <property type="protein sequence ID" value="CCE25669.1"/>
    <property type="molecule type" value="Genomic_DNA"/>
</dbReference>
<feature type="domain" description="Solute-binding protein family 5" evidence="4">
    <location>
        <begin position="49"/>
        <end position="283"/>
    </location>
</feature>
<keyword evidence="3" id="KW-0732">Signal</keyword>
<accession>G4T1C0</accession>
<proteinExistence type="inferred from homology"/>
<evidence type="ECO:0000256" key="2">
    <source>
        <dbReference type="ARBA" id="ARBA00022448"/>
    </source>
</evidence>
<keyword evidence="2" id="KW-0813">Transport</keyword>
<dbReference type="PANTHER" id="PTHR30290">
    <property type="entry name" value="PERIPLASMIC BINDING COMPONENT OF ABC TRANSPORTER"/>
    <property type="match status" value="1"/>
</dbReference>
<sequence length="844" mass="95719">MNKLVLAMIALSVLTALIFIFYLKNEGSAPAFVETGRQSSEERQNDGRRGALVDQVVFTQQGDIGQVVSLIESGSHHIFTQGITSTTVFQRLRDSKNADYDISYGSSVELTLNPTGPHFANGELNPFHVPAIREALNQLINRRYIAEEIYGGLAVPRFLPLSTAFPDYAHLADVARALELRYQHDPEAARQIIDREMQSLGARFEQGRWWYQDRPVRLRLLIRTEDARKNIGDYIGALLENLGFEISYLYRTAAEASRIWLAGDPHAGHWHLYTGGWVASRIERDLTDNFSYYYTSKGRADPLWQAYRPSAEFDEIADRLQRRDYRTWPERRALMSRALQLALEDSVRVWLVDQINAWPRAHNVRLAVDLAGGVSASALWPYTLRFDDRVGGNMVIGSPGLLTEPWNPVAGSNWIFDQKIIRALQDPPLLPDPFTGLYWPQQIQSADVTVQYGVPLIISHDWLTIHRAETINVPGNAWIDWNSHDKRFITVAEKHPDGLEARGRIRIRYKDDYWQRRWHDGSTLSLADLLLPWILSFERADPNSPLYDIAHVPNFESFQRHFRGWRIVSKQPLIIDIYSDQIHPDAEVTVADKSPSVLPWHSLALGILAEQNERLAFSSHKADRLQVDWLSLVSGPSLPILQQLLESARLEGFIPFASLLKHYLSSGEAEERYQALKDWYAERGHFWVGNGPFYLHSVHPLEGSIVLRRNEDFPDPADKWLRFVQPEIPELVMDGPILVNVGQPATFDLQVTFQGKPYPLNAIDEVIFLLFDGDGKLSFKGKAEPSENGIWRVNLTARQISRLGAGANSLELAVKSNRIALPSFASHGFATLPADESIPEGIEP</sequence>
<dbReference type="KEGG" id="mah:MEALZ_4013"/>
<dbReference type="Proteomes" id="UP000008315">
    <property type="component" value="Chromosome"/>
</dbReference>
<dbReference type="GO" id="GO:1904680">
    <property type="term" value="F:peptide transmembrane transporter activity"/>
    <property type="evidence" value="ECO:0007669"/>
    <property type="project" value="TreeGrafter"/>
</dbReference>
<evidence type="ECO:0000313" key="6">
    <source>
        <dbReference type="Proteomes" id="UP000008315"/>
    </source>
</evidence>
<dbReference type="GO" id="GO:0015833">
    <property type="term" value="P:peptide transport"/>
    <property type="evidence" value="ECO:0007669"/>
    <property type="project" value="TreeGrafter"/>
</dbReference>
<comment type="similarity">
    <text evidence="1">Belongs to the bacterial solute-binding protein 5 family.</text>
</comment>
<dbReference type="RefSeq" id="WP_014150416.1">
    <property type="nucleotide sequence ID" value="NC_016112.1"/>
</dbReference>
<dbReference type="Gene3D" id="3.10.105.10">
    <property type="entry name" value="Dipeptide-binding Protein, Domain 3"/>
    <property type="match status" value="1"/>
</dbReference>
<evidence type="ECO:0000256" key="1">
    <source>
        <dbReference type="ARBA" id="ARBA00005695"/>
    </source>
</evidence>